<evidence type="ECO:0000256" key="1">
    <source>
        <dbReference type="ARBA" id="ARBA00001968"/>
    </source>
</evidence>
<comment type="cofactor">
    <cofactor evidence="1">
        <name>a divalent metal cation</name>
        <dbReference type="ChEBI" id="CHEBI:60240"/>
    </cofactor>
</comment>
<organism evidence="3 4">
    <name type="scientific">Paramuricea clavata</name>
    <name type="common">Red gorgonian</name>
    <name type="synonym">Violescent sea-whip</name>
    <dbReference type="NCBI Taxonomy" id="317549"/>
    <lineage>
        <taxon>Eukaryota</taxon>
        <taxon>Metazoa</taxon>
        <taxon>Cnidaria</taxon>
        <taxon>Anthozoa</taxon>
        <taxon>Octocorallia</taxon>
        <taxon>Malacalcyonacea</taxon>
        <taxon>Plexauridae</taxon>
        <taxon>Paramuricea</taxon>
    </lineage>
</organism>
<accession>A0A7D9I6D7</accession>
<evidence type="ECO:0000313" key="4">
    <source>
        <dbReference type="Proteomes" id="UP001152795"/>
    </source>
</evidence>
<gene>
    <name evidence="3" type="ORF">PACLA_8A066992</name>
</gene>
<dbReference type="Proteomes" id="UP001152795">
    <property type="component" value="Unassembled WGS sequence"/>
</dbReference>
<dbReference type="OrthoDB" id="5972212at2759"/>
<sequence length="261" mass="29827">MSSFREFRELLVLSYDSKFISDTEFCFLYEYFMSKNPDFCYETYPAFSLDDVEEAECKAEFRVLKQDLPRLREALRIPANFKLEQRSICDGMEGLCMLLRRVCYPCRYSDIIPRFGGRPVSVISLLTNRVIDYIFDTHGYLISEWNETILNPVAMQSYADAIARKGAPLDNCFGFVDGTSVALPNGLIGHLFGPTEGRRHDAEILAESGLLQDLQNHAYSPTGQPLCIYGDLAYPLRVHLQTPFREAQLRPLMHESSKNCS</sequence>
<dbReference type="GO" id="GO:0046872">
    <property type="term" value="F:metal ion binding"/>
    <property type="evidence" value="ECO:0007669"/>
    <property type="project" value="UniProtKB-KW"/>
</dbReference>
<dbReference type="EMBL" id="CACRXK020003606">
    <property type="protein sequence ID" value="CAB3999509.1"/>
    <property type="molecule type" value="Genomic_DNA"/>
</dbReference>
<dbReference type="Pfam" id="PF13359">
    <property type="entry name" value="DDE_Tnp_4"/>
    <property type="match status" value="1"/>
</dbReference>
<reference evidence="3" key="1">
    <citation type="submission" date="2020-04" db="EMBL/GenBank/DDBJ databases">
        <authorList>
            <person name="Alioto T."/>
            <person name="Alioto T."/>
            <person name="Gomez Garrido J."/>
        </authorList>
    </citation>
    <scope>NUCLEOTIDE SEQUENCE</scope>
    <source>
        <strain evidence="3">A484AB</strain>
    </source>
</reference>
<dbReference type="AlphaFoldDB" id="A0A7D9I6D7"/>
<keyword evidence="4" id="KW-1185">Reference proteome</keyword>
<evidence type="ECO:0000313" key="3">
    <source>
        <dbReference type="EMBL" id="CAB3999509.1"/>
    </source>
</evidence>
<comment type="caution">
    <text evidence="3">The sequence shown here is derived from an EMBL/GenBank/DDBJ whole genome shotgun (WGS) entry which is preliminary data.</text>
</comment>
<evidence type="ECO:0000256" key="2">
    <source>
        <dbReference type="ARBA" id="ARBA00022723"/>
    </source>
</evidence>
<keyword evidence="2" id="KW-0479">Metal-binding</keyword>
<dbReference type="PANTHER" id="PTHR34615:SF1">
    <property type="entry name" value="PX DOMAIN-CONTAINING PROTEIN"/>
    <property type="match status" value="1"/>
</dbReference>
<dbReference type="InterPro" id="IPR027806">
    <property type="entry name" value="HARBI1_dom"/>
</dbReference>
<proteinExistence type="predicted"/>
<dbReference type="PANTHER" id="PTHR34615">
    <property type="entry name" value="PX DOMAIN-CONTAINING PROTEIN"/>
    <property type="match status" value="1"/>
</dbReference>
<name>A0A7D9I6D7_PARCT</name>
<protein>
    <submittedName>
        <fullName evidence="3">Uncharacterized protein</fullName>
    </submittedName>
</protein>